<feature type="region of interest" description="Disordered" evidence="1">
    <location>
        <begin position="182"/>
        <end position="209"/>
    </location>
</feature>
<sequence length="500" mass="56139">MDEYCMVMAGDWVCGEDGKWNFFVDKQQMSRMVPFREGITLSELEANVMKEFSYGGNLGSVALSYWPPSSIELATGIRTPPVLLTNDGAVGFFSRHLKVGAPMNLFAKFDAFDRGNQSSRDDSRAKGYRTPAQAMKRKMFDDVWSSGKGGYVSSAASKIDNVVVEEDELLREVEKVEEKIRGESLRSNEGEPCETIDSDSSLADEVDDRDVRPRGYDKEFWAPFIREDNGGSDVVDKVFNAEDTTRRTYSCTTNNAFDHTVVAGGSSPSNAKTTSEPEDVNERILYPPITKRQAGRRRKTRIPSTGEFPVGKKTKVVTIRCGRCKMEGHNRTPFFFFWGLQHRCGRSFVCGDVPDMFVSFPWCHRCFGDPRSVFVRGSDELHDWEFGESGRTTERQTESHLFKWVEVAMAEEFEEQKVEIGKAFAELERMGGDCIALGRCLKSQFGSLEDRVCQLENDAKLRKAEECSNKRKAVFGAYRHLGVAVFVAGGLALVYKALCG</sequence>
<gene>
    <name evidence="2" type="ORF">HID58_011717</name>
</gene>
<name>A0ABQ8E1M9_BRANA</name>
<evidence type="ECO:0000313" key="2">
    <source>
        <dbReference type="EMBL" id="KAH0934600.1"/>
    </source>
</evidence>
<dbReference type="EMBL" id="JAGKQM010000003">
    <property type="protein sequence ID" value="KAH0934600.1"/>
    <property type="molecule type" value="Genomic_DNA"/>
</dbReference>
<protein>
    <submittedName>
        <fullName evidence="2">Uncharacterized protein</fullName>
    </submittedName>
</protein>
<dbReference type="Proteomes" id="UP000824890">
    <property type="component" value="Unassembled WGS sequence"/>
</dbReference>
<reference evidence="2 3" key="1">
    <citation type="submission" date="2021-05" db="EMBL/GenBank/DDBJ databases">
        <title>Genome Assembly of Synthetic Allotetraploid Brassica napus Reveals Homoeologous Exchanges between Subgenomes.</title>
        <authorList>
            <person name="Davis J.T."/>
        </authorList>
    </citation>
    <scope>NUCLEOTIDE SEQUENCE [LARGE SCALE GENOMIC DNA]</scope>
    <source>
        <strain evidence="3">cv. Da-Ae</strain>
        <tissue evidence="2">Seedling</tissue>
    </source>
</reference>
<proteinExistence type="predicted"/>
<comment type="caution">
    <text evidence="2">The sequence shown here is derived from an EMBL/GenBank/DDBJ whole genome shotgun (WGS) entry which is preliminary data.</text>
</comment>
<keyword evidence="3" id="KW-1185">Reference proteome</keyword>
<evidence type="ECO:0000313" key="3">
    <source>
        <dbReference type="Proteomes" id="UP000824890"/>
    </source>
</evidence>
<feature type="compositionally biased region" description="Acidic residues" evidence="1">
    <location>
        <begin position="191"/>
        <end position="208"/>
    </location>
</feature>
<accession>A0ABQ8E1M9</accession>
<evidence type="ECO:0000256" key="1">
    <source>
        <dbReference type="SAM" id="MobiDB-lite"/>
    </source>
</evidence>
<organism evidence="2 3">
    <name type="scientific">Brassica napus</name>
    <name type="common">Rape</name>
    <dbReference type="NCBI Taxonomy" id="3708"/>
    <lineage>
        <taxon>Eukaryota</taxon>
        <taxon>Viridiplantae</taxon>
        <taxon>Streptophyta</taxon>
        <taxon>Embryophyta</taxon>
        <taxon>Tracheophyta</taxon>
        <taxon>Spermatophyta</taxon>
        <taxon>Magnoliopsida</taxon>
        <taxon>eudicotyledons</taxon>
        <taxon>Gunneridae</taxon>
        <taxon>Pentapetalae</taxon>
        <taxon>rosids</taxon>
        <taxon>malvids</taxon>
        <taxon>Brassicales</taxon>
        <taxon>Brassicaceae</taxon>
        <taxon>Brassiceae</taxon>
        <taxon>Brassica</taxon>
    </lineage>
</organism>